<dbReference type="Gene3D" id="3.40.1000.50">
    <property type="entry name" value="Repressor of RNA polymerase III transcription Maf1"/>
    <property type="match status" value="1"/>
</dbReference>
<evidence type="ECO:0000256" key="1">
    <source>
        <dbReference type="SAM" id="MobiDB-lite"/>
    </source>
</evidence>
<dbReference type="Pfam" id="PF01217">
    <property type="entry name" value="Clat_adaptor_s"/>
    <property type="match status" value="1"/>
</dbReference>
<feature type="region of interest" description="Disordered" evidence="1">
    <location>
        <begin position="120"/>
        <end position="157"/>
    </location>
</feature>
<feature type="region of interest" description="Disordered" evidence="1">
    <location>
        <begin position="214"/>
        <end position="268"/>
    </location>
</feature>
<dbReference type="Proteomes" id="UP001287286">
    <property type="component" value="Unassembled WGS sequence"/>
</dbReference>
<feature type="domain" description="AP complex mu/sigma subunit" evidence="2">
    <location>
        <begin position="1"/>
        <end position="96"/>
    </location>
</feature>
<feature type="compositionally biased region" description="Polar residues" evidence="1">
    <location>
        <begin position="399"/>
        <end position="410"/>
    </location>
</feature>
<organism evidence="3 4">
    <name type="scientific">Purpureocillium lilacinum</name>
    <name type="common">Paecilomyces lilacinus</name>
    <dbReference type="NCBI Taxonomy" id="33203"/>
    <lineage>
        <taxon>Eukaryota</taxon>
        <taxon>Fungi</taxon>
        <taxon>Dikarya</taxon>
        <taxon>Ascomycota</taxon>
        <taxon>Pezizomycotina</taxon>
        <taxon>Sordariomycetes</taxon>
        <taxon>Hypocreomycetidae</taxon>
        <taxon>Hypocreales</taxon>
        <taxon>Ophiocordycipitaceae</taxon>
        <taxon>Purpureocillium</taxon>
    </lineage>
</organism>
<evidence type="ECO:0000259" key="2">
    <source>
        <dbReference type="Pfam" id="PF01217"/>
    </source>
</evidence>
<keyword evidence="4" id="KW-1185">Reference proteome</keyword>
<gene>
    <name evidence="3" type="ORF">Purlil1_3909</name>
</gene>
<reference evidence="3 4" key="1">
    <citation type="journal article" date="2024" name="Microbiol. Resour. Announc.">
        <title>Genome annotations for the ascomycete fungi Trichoderma harzianum, Trichoderma aggressivum, and Purpureocillium lilacinum.</title>
        <authorList>
            <person name="Beijen E.P.W."/>
            <person name="Ohm R.A."/>
        </authorList>
    </citation>
    <scope>NUCLEOTIDE SEQUENCE [LARGE SCALE GENOMIC DNA]</scope>
    <source>
        <strain evidence="3 4">CBS 150709</strain>
    </source>
</reference>
<protein>
    <recommendedName>
        <fullName evidence="2">AP complex mu/sigma subunit domain-containing protein</fullName>
    </recommendedName>
</protein>
<sequence length="878" mass="97305">MCNFLEYKDTKIVYRRYASLFFIAGCSSDDNELITLEIIHRYVEQMDKYYGNVCELDIIFSFTKAYYILDELLLAGELQESSKKNVLRCIGQQDSLEDMEGGTSIADGARTHRHGSLALTKRFDRRTTSSHESLKSLDSSERTKPQATEHLFDGKRGTQRITALGGQSFGEAAPVGFVSLHRSLRMEHHPLSYQETSQTWRPFFRSEALAPIGERSRHHSPRVTAAALPRRRSTDMAVRSEFSHLRNAKNADGLQTDRRDETNGSGDETIAVCYASEPQAMARRDGAGSWQRTESPFAHGGRANPAHTGGSCSRDGGMGGNGGGGRKPDEVLGLPTLVAPRYQSSALRSGVATLTDPSSHRLAARHVQSEPIVLRMPPSPTPSPGVRSSHCHHHHLNLPPSTHAQHSNGLRSHPESSHSPSDSPPQTRRPISESTHHETRHALVACQGPRTNLGIALASSNALQDPDFARCALSRRLRVPAVSADNAARSPKADLPTRRDFADTLPSLSSSGFPAHSRVATSKMKVCQAQSPASVIGATYLPVHDFEAVTSALNFNTPDCNVTGGCDLYTTKSTGSDKKLYKNIDKDLSSQHAALLKLGASLSPPDREHMLATSPGMQMFSTSSAFGPLSELSSRRTFAYLIATLNASHPHYDFSHVLRPGDFKRERNLRRVMINLDSILQNVRPGFEAGSSYDSSLGSDLTSVWGPQCWSLIDKEMRLNECTIFSYHPDPDPFEEDESAIWAVHYFFFNRALKRVAYLYVRVVPVISSTSPTLRPMKLGHHKRTTDVDSDGATKRAKYWLGDRDVELVPPFEDDEEQHDDGLFWNRGEDGDLVAFSDDDYLEDMDEDDEDFDDDDVHMLDKGHDRLMSEDIAGQMEI</sequence>
<dbReference type="InterPro" id="IPR022775">
    <property type="entry name" value="AP_mu_sigma_su"/>
</dbReference>
<evidence type="ECO:0000313" key="4">
    <source>
        <dbReference type="Proteomes" id="UP001287286"/>
    </source>
</evidence>
<feature type="compositionally biased region" description="Basic and acidic residues" evidence="1">
    <location>
        <begin position="430"/>
        <end position="439"/>
    </location>
</feature>
<dbReference type="InterPro" id="IPR015257">
    <property type="entry name" value="Maf1"/>
</dbReference>
<feature type="compositionally biased region" description="Gly residues" evidence="1">
    <location>
        <begin position="316"/>
        <end position="325"/>
    </location>
</feature>
<dbReference type="Pfam" id="PF09174">
    <property type="entry name" value="Maf1"/>
    <property type="match status" value="1"/>
</dbReference>
<dbReference type="InterPro" id="IPR038564">
    <property type="entry name" value="Maf1_sf"/>
</dbReference>
<feature type="compositionally biased region" description="Basic and acidic residues" evidence="1">
    <location>
        <begin position="121"/>
        <end position="144"/>
    </location>
</feature>
<dbReference type="InterPro" id="IPR011012">
    <property type="entry name" value="Longin-like_dom_sf"/>
</dbReference>
<dbReference type="Gene3D" id="3.30.450.60">
    <property type="match status" value="1"/>
</dbReference>
<proteinExistence type="predicted"/>
<comment type="caution">
    <text evidence="3">The sequence shown here is derived from an EMBL/GenBank/DDBJ whole genome shotgun (WGS) entry which is preliminary data.</text>
</comment>
<feature type="region of interest" description="Disordered" evidence="1">
    <location>
        <begin position="282"/>
        <end position="332"/>
    </location>
</feature>
<evidence type="ECO:0000313" key="3">
    <source>
        <dbReference type="EMBL" id="KAK4091479.1"/>
    </source>
</evidence>
<name>A0ABR0C5P9_PURLI</name>
<accession>A0ABR0C5P9</accession>
<dbReference type="PANTHER" id="PTHR22504:SF0">
    <property type="entry name" value="REPRESSOR OF RNA POLYMERASE III TRANSCRIPTION MAF1 HOMOLOG"/>
    <property type="match status" value="1"/>
</dbReference>
<dbReference type="PANTHER" id="PTHR22504">
    <property type="entry name" value="REPRESSOR OF RNA POLYMERASE III TRANSCRIPTION MAF1"/>
    <property type="match status" value="1"/>
</dbReference>
<feature type="region of interest" description="Disordered" evidence="1">
    <location>
        <begin position="357"/>
        <end position="439"/>
    </location>
</feature>
<dbReference type="SUPFAM" id="SSF64356">
    <property type="entry name" value="SNARE-like"/>
    <property type="match status" value="1"/>
</dbReference>
<dbReference type="EMBL" id="JAWRVI010000011">
    <property type="protein sequence ID" value="KAK4091479.1"/>
    <property type="molecule type" value="Genomic_DNA"/>
</dbReference>